<feature type="domain" description="Orn/DAP/Arg decarboxylase 2 N-terminal" evidence="7">
    <location>
        <begin position="70"/>
        <end position="331"/>
    </location>
</feature>
<dbReference type="Pfam" id="PF02784">
    <property type="entry name" value="Orn_Arg_deC_N"/>
    <property type="match status" value="1"/>
</dbReference>
<dbReference type="AlphaFoldDB" id="A0A2L0F6X1"/>
<evidence type="ECO:0000259" key="7">
    <source>
        <dbReference type="Pfam" id="PF02784"/>
    </source>
</evidence>
<evidence type="ECO:0000259" key="6">
    <source>
        <dbReference type="Pfam" id="PF00278"/>
    </source>
</evidence>
<dbReference type="PRINTS" id="PR01179">
    <property type="entry name" value="ODADCRBXLASE"/>
</dbReference>
<proteinExistence type="inferred from homology"/>
<organism evidence="8 9">
    <name type="scientific">Sorangium cellulosum</name>
    <name type="common">Polyangium cellulosum</name>
    <dbReference type="NCBI Taxonomy" id="56"/>
    <lineage>
        <taxon>Bacteria</taxon>
        <taxon>Pseudomonadati</taxon>
        <taxon>Myxococcota</taxon>
        <taxon>Polyangia</taxon>
        <taxon>Polyangiales</taxon>
        <taxon>Polyangiaceae</taxon>
        <taxon>Sorangium</taxon>
    </lineage>
</organism>
<dbReference type="InterPro" id="IPR002433">
    <property type="entry name" value="Orn_de-COase"/>
</dbReference>
<dbReference type="Gene3D" id="3.20.20.10">
    <property type="entry name" value="Alanine racemase"/>
    <property type="match status" value="1"/>
</dbReference>
<sequence>MIVKEFAAKRRRVEQLLDGDHTYPVGDLSGVAAKILEKRAAILDAAARHRTPLYLFDGRGFAEALAAFSRAFDEHVRGHRPFYAVKSNHHPHVVEGAVRAGYGLDVSSGRELRQALQHDGCSILFSGPAKTEEDLELAVAHADRTLVHLDSFRELERLGRVTSRLGRPIRAGVRVSTAHHGAWSKFGIPLGELARCFREAQQHPLVDLQGIQLHLSWNRDASPYRRIIEDLGRCLAHDLTAEQRARLRFIDVGGGYRPHRLEGYYPTDHPLGQVISAADAHFGEDTEFVHPYYIKDSIPVDEYAREIGAAIDDHLRPIVDCVYYTEPGRIVSTYAMHIALTVVDKKRDDLVIVDGGINMVGWEKYLQIYCPVVNVTRPADREIPVRIGGSLCDCEDVWGLRCYAEAIEEGDVLVVPFQGAYTFSVAQEFIRPIPAVCRLDEPDDGPR</sequence>
<dbReference type="PRINTS" id="PR01182">
    <property type="entry name" value="ORNDCRBXLASE"/>
</dbReference>
<dbReference type="EMBL" id="CP012673">
    <property type="protein sequence ID" value="AUX47344.1"/>
    <property type="molecule type" value="Genomic_DNA"/>
</dbReference>
<evidence type="ECO:0000256" key="2">
    <source>
        <dbReference type="ARBA" id="ARBA00022898"/>
    </source>
</evidence>
<comment type="similarity">
    <text evidence="5">Belongs to the Orn/Lys/Arg decarboxylase class-II family.</text>
</comment>
<evidence type="ECO:0000313" key="8">
    <source>
        <dbReference type="EMBL" id="AUX47344.1"/>
    </source>
</evidence>
<protein>
    <submittedName>
        <fullName evidence="8">Decarboxylase</fullName>
    </submittedName>
</protein>
<dbReference type="Pfam" id="PF00278">
    <property type="entry name" value="Orn_DAP_Arg_deC"/>
    <property type="match status" value="1"/>
</dbReference>
<dbReference type="GO" id="GO:0009089">
    <property type="term" value="P:lysine biosynthetic process via diaminopimelate"/>
    <property type="evidence" value="ECO:0007669"/>
    <property type="project" value="TreeGrafter"/>
</dbReference>
<evidence type="ECO:0000256" key="1">
    <source>
        <dbReference type="ARBA" id="ARBA00001933"/>
    </source>
</evidence>
<dbReference type="Proteomes" id="UP000238348">
    <property type="component" value="Chromosome"/>
</dbReference>
<dbReference type="PROSITE" id="PS00878">
    <property type="entry name" value="ODR_DC_2_1"/>
    <property type="match status" value="1"/>
</dbReference>
<evidence type="ECO:0000256" key="4">
    <source>
        <dbReference type="PIRSR" id="PIRSR600183-50"/>
    </source>
</evidence>
<keyword evidence="2 4" id="KW-0663">Pyridoxal phosphate</keyword>
<evidence type="ECO:0000256" key="5">
    <source>
        <dbReference type="RuleBase" id="RU003737"/>
    </source>
</evidence>
<dbReference type="PANTHER" id="PTHR43727:SF2">
    <property type="entry name" value="GROUP IV DECARBOXYLASE"/>
    <property type="match status" value="1"/>
</dbReference>
<feature type="modified residue" description="N6-(pyridoxal phosphate)lysine" evidence="4">
    <location>
        <position position="86"/>
    </location>
</feature>
<gene>
    <name evidence="8" type="ORF">SOCE26_088630</name>
</gene>
<evidence type="ECO:0000313" key="9">
    <source>
        <dbReference type="Proteomes" id="UP000238348"/>
    </source>
</evidence>
<accession>A0A2L0F6X1</accession>
<dbReference type="RefSeq" id="WP_159397859.1">
    <property type="nucleotide sequence ID" value="NZ_CP012673.1"/>
</dbReference>
<dbReference type="InterPro" id="IPR000183">
    <property type="entry name" value="Orn/DAP/Arg_de-COase"/>
</dbReference>
<reference evidence="8 9" key="1">
    <citation type="submission" date="2015-09" db="EMBL/GenBank/DDBJ databases">
        <title>Sorangium comparison.</title>
        <authorList>
            <person name="Zaburannyi N."/>
            <person name="Bunk B."/>
            <person name="Overmann J."/>
            <person name="Mueller R."/>
        </authorList>
    </citation>
    <scope>NUCLEOTIDE SEQUENCE [LARGE SCALE GENOMIC DNA]</scope>
    <source>
        <strain evidence="8 9">So ce26</strain>
    </source>
</reference>
<dbReference type="OrthoDB" id="9802241at2"/>
<dbReference type="Gene3D" id="2.40.37.10">
    <property type="entry name" value="Lyase, Ornithine Decarboxylase, Chain A, domain 1"/>
    <property type="match status" value="1"/>
</dbReference>
<dbReference type="InterPro" id="IPR022643">
    <property type="entry name" value="De-COase2_C"/>
</dbReference>
<dbReference type="InterPro" id="IPR022653">
    <property type="entry name" value="De-COase2_pyr-phos_BS"/>
</dbReference>
<dbReference type="PANTHER" id="PTHR43727">
    <property type="entry name" value="DIAMINOPIMELATE DECARBOXYLASE"/>
    <property type="match status" value="1"/>
</dbReference>
<dbReference type="InterPro" id="IPR029066">
    <property type="entry name" value="PLP-binding_barrel"/>
</dbReference>
<feature type="active site" description="Proton donor" evidence="4">
    <location>
        <position position="392"/>
    </location>
</feature>
<dbReference type="InterPro" id="IPR009006">
    <property type="entry name" value="Ala_racemase/Decarboxylase_C"/>
</dbReference>
<evidence type="ECO:0000256" key="3">
    <source>
        <dbReference type="ARBA" id="ARBA00023239"/>
    </source>
</evidence>
<dbReference type="GO" id="GO:0008836">
    <property type="term" value="F:diaminopimelate decarboxylase activity"/>
    <property type="evidence" value="ECO:0007669"/>
    <property type="project" value="TreeGrafter"/>
</dbReference>
<feature type="domain" description="Orn/DAP/Arg decarboxylase 2 C-terminal" evidence="6">
    <location>
        <begin position="334"/>
        <end position="416"/>
    </location>
</feature>
<dbReference type="InterPro" id="IPR022644">
    <property type="entry name" value="De-COase2_N"/>
</dbReference>
<dbReference type="SUPFAM" id="SSF51419">
    <property type="entry name" value="PLP-binding barrel"/>
    <property type="match status" value="1"/>
</dbReference>
<dbReference type="GO" id="GO:0006596">
    <property type="term" value="P:polyamine biosynthetic process"/>
    <property type="evidence" value="ECO:0007669"/>
    <property type="project" value="InterPro"/>
</dbReference>
<name>A0A2L0F6X1_SORCE</name>
<comment type="cofactor">
    <cofactor evidence="1 4">
        <name>pyridoxal 5'-phosphate</name>
        <dbReference type="ChEBI" id="CHEBI:597326"/>
    </cofactor>
</comment>
<keyword evidence="3" id="KW-0456">Lyase</keyword>
<dbReference type="SUPFAM" id="SSF50621">
    <property type="entry name" value="Alanine racemase C-terminal domain-like"/>
    <property type="match status" value="1"/>
</dbReference>